<dbReference type="PRINTS" id="PR00344">
    <property type="entry name" value="BCTRLSENSOR"/>
</dbReference>
<dbReference type="CDD" id="cd16922">
    <property type="entry name" value="HATPase_EvgS-ArcB-TorS-like"/>
    <property type="match status" value="1"/>
</dbReference>
<evidence type="ECO:0000256" key="6">
    <source>
        <dbReference type="ARBA" id="ARBA00022679"/>
    </source>
</evidence>
<evidence type="ECO:0000313" key="19">
    <source>
        <dbReference type="Proteomes" id="UP000260665"/>
    </source>
</evidence>
<dbReference type="InterPro" id="IPR036097">
    <property type="entry name" value="HisK_dim/P_sf"/>
</dbReference>
<dbReference type="PROSITE" id="PS50109">
    <property type="entry name" value="HIS_KIN"/>
    <property type="match status" value="1"/>
</dbReference>
<accession>A0A3E1RCA0</accession>
<dbReference type="GO" id="GO:0000155">
    <property type="term" value="F:phosphorelay sensor kinase activity"/>
    <property type="evidence" value="ECO:0007669"/>
    <property type="project" value="InterPro"/>
</dbReference>
<dbReference type="InterPro" id="IPR029151">
    <property type="entry name" value="Sensor-like_sf"/>
</dbReference>
<evidence type="ECO:0000256" key="4">
    <source>
        <dbReference type="ARBA" id="ARBA00022475"/>
    </source>
</evidence>
<reference evidence="18 19" key="1">
    <citation type="submission" date="2018-05" db="EMBL/GenBank/DDBJ databases">
        <title>Rhodoferax soyangensis sp.nov., isolated from an oligotrophic freshwater lake.</title>
        <authorList>
            <person name="Park M."/>
        </authorList>
    </citation>
    <scope>NUCLEOTIDE SEQUENCE [LARGE SCALE GENOMIC DNA]</scope>
    <source>
        <strain evidence="18 19">IMCC26218</strain>
    </source>
</reference>
<dbReference type="AlphaFoldDB" id="A0A3E1RCA0"/>
<dbReference type="SUPFAM" id="SSF47384">
    <property type="entry name" value="Homodimeric domain of signal transducing histidine kinase"/>
    <property type="match status" value="1"/>
</dbReference>
<feature type="transmembrane region" description="Helical" evidence="14">
    <location>
        <begin position="167"/>
        <end position="188"/>
    </location>
</feature>
<dbReference type="FunFam" id="3.30.565.10:FF:000078">
    <property type="entry name" value="Two-component sensor histidine kinase"/>
    <property type="match status" value="1"/>
</dbReference>
<dbReference type="PROSITE" id="PS50110">
    <property type="entry name" value="RESPONSE_REGULATORY"/>
    <property type="match status" value="1"/>
</dbReference>
<dbReference type="Proteomes" id="UP000260665">
    <property type="component" value="Unassembled WGS sequence"/>
</dbReference>
<dbReference type="FunFam" id="1.10.287.130:FF:000002">
    <property type="entry name" value="Two-component osmosensing histidine kinase"/>
    <property type="match status" value="1"/>
</dbReference>
<dbReference type="SMART" id="SM00304">
    <property type="entry name" value="HAMP"/>
    <property type="match status" value="1"/>
</dbReference>
<keyword evidence="14" id="KW-0472">Membrane</keyword>
<dbReference type="SMART" id="SM00387">
    <property type="entry name" value="HATPase_c"/>
    <property type="match status" value="1"/>
</dbReference>
<dbReference type="PANTHER" id="PTHR45339">
    <property type="entry name" value="HYBRID SIGNAL TRANSDUCTION HISTIDINE KINASE J"/>
    <property type="match status" value="1"/>
</dbReference>
<name>A0A3E1RCA0_9BURK</name>
<dbReference type="InterPro" id="IPR011006">
    <property type="entry name" value="CheY-like_superfamily"/>
</dbReference>
<dbReference type="InterPro" id="IPR005467">
    <property type="entry name" value="His_kinase_dom"/>
</dbReference>
<dbReference type="GO" id="GO:0005524">
    <property type="term" value="F:ATP binding"/>
    <property type="evidence" value="ECO:0007669"/>
    <property type="project" value="UniProtKB-KW"/>
</dbReference>
<keyword evidence="9" id="KW-0418">Kinase</keyword>
<dbReference type="RefSeq" id="WP_117177003.1">
    <property type="nucleotide sequence ID" value="NZ_QFZK01000005.1"/>
</dbReference>
<dbReference type="InterPro" id="IPR004358">
    <property type="entry name" value="Sig_transdc_His_kin-like_C"/>
</dbReference>
<dbReference type="Pfam" id="PF02518">
    <property type="entry name" value="HATPase_c"/>
    <property type="match status" value="1"/>
</dbReference>
<dbReference type="SMART" id="SM00448">
    <property type="entry name" value="REC"/>
    <property type="match status" value="1"/>
</dbReference>
<dbReference type="PROSITE" id="PS50885">
    <property type="entry name" value="HAMP"/>
    <property type="match status" value="1"/>
</dbReference>
<dbReference type="SMART" id="SM00388">
    <property type="entry name" value="HisKA"/>
    <property type="match status" value="1"/>
</dbReference>
<evidence type="ECO:0000259" key="17">
    <source>
        <dbReference type="PROSITE" id="PS50885"/>
    </source>
</evidence>
<feature type="domain" description="Histidine kinase" evidence="15">
    <location>
        <begin position="260"/>
        <end position="479"/>
    </location>
</feature>
<keyword evidence="5 13" id="KW-0597">Phosphoprotein</keyword>
<keyword evidence="11 14" id="KW-1133">Transmembrane helix</keyword>
<comment type="subcellular location">
    <subcellularLocation>
        <location evidence="2">Cell membrane</location>
        <topology evidence="2">Multi-pass membrane protein</topology>
    </subcellularLocation>
</comment>
<dbReference type="InterPro" id="IPR001789">
    <property type="entry name" value="Sig_transdc_resp-reg_receiver"/>
</dbReference>
<feature type="transmembrane region" description="Helical" evidence="14">
    <location>
        <begin position="15"/>
        <end position="33"/>
    </location>
</feature>
<dbReference type="InterPro" id="IPR003661">
    <property type="entry name" value="HisK_dim/P_dom"/>
</dbReference>
<dbReference type="SUPFAM" id="SSF158472">
    <property type="entry name" value="HAMP domain-like"/>
    <property type="match status" value="1"/>
</dbReference>
<keyword evidence="12" id="KW-0902">Two-component regulatory system</keyword>
<dbReference type="Pfam" id="PF00672">
    <property type="entry name" value="HAMP"/>
    <property type="match status" value="1"/>
</dbReference>
<dbReference type="InterPro" id="IPR003594">
    <property type="entry name" value="HATPase_dom"/>
</dbReference>
<dbReference type="SUPFAM" id="SSF55874">
    <property type="entry name" value="ATPase domain of HSP90 chaperone/DNA topoisomerase II/histidine kinase"/>
    <property type="match status" value="1"/>
</dbReference>
<comment type="caution">
    <text evidence="18">The sequence shown here is derived from an EMBL/GenBank/DDBJ whole genome shotgun (WGS) entry which is preliminary data.</text>
</comment>
<dbReference type="CDD" id="cd06225">
    <property type="entry name" value="HAMP"/>
    <property type="match status" value="1"/>
</dbReference>
<dbReference type="CDD" id="cd00082">
    <property type="entry name" value="HisKA"/>
    <property type="match status" value="1"/>
</dbReference>
<dbReference type="GO" id="GO:0005886">
    <property type="term" value="C:plasma membrane"/>
    <property type="evidence" value="ECO:0007669"/>
    <property type="project" value="UniProtKB-SubCell"/>
</dbReference>
<dbReference type="Gene3D" id="3.40.50.2300">
    <property type="match status" value="1"/>
</dbReference>
<dbReference type="EC" id="2.7.13.3" evidence="3"/>
<dbReference type="EMBL" id="QFZK01000005">
    <property type="protein sequence ID" value="RFO96979.1"/>
    <property type="molecule type" value="Genomic_DNA"/>
</dbReference>
<comment type="catalytic activity">
    <reaction evidence="1">
        <text>ATP + protein L-histidine = ADP + protein N-phospho-L-histidine.</text>
        <dbReference type="EC" id="2.7.13.3"/>
    </reaction>
</comment>
<evidence type="ECO:0000256" key="10">
    <source>
        <dbReference type="ARBA" id="ARBA00022840"/>
    </source>
</evidence>
<dbReference type="Gene3D" id="3.30.565.10">
    <property type="entry name" value="Histidine kinase-like ATPase, C-terminal domain"/>
    <property type="match status" value="1"/>
</dbReference>
<evidence type="ECO:0000259" key="15">
    <source>
        <dbReference type="PROSITE" id="PS50109"/>
    </source>
</evidence>
<dbReference type="CDD" id="cd17546">
    <property type="entry name" value="REC_hyHK_CKI1_RcsC-like"/>
    <property type="match status" value="1"/>
</dbReference>
<keyword evidence="7 14" id="KW-0812">Transmembrane</keyword>
<keyword evidence="19" id="KW-1185">Reference proteome</keyword>
<keyword evidence="4" id="KW-1003">Cell membrane</keyword>
<evidence type="ECO:0000256" key="7">
    <source>
        <dbReference type="ARBA" id="ARBA00022692"/>
    </source>
</evidence>
<dbReference type="Gene3D" id="6.10.340.10">
    <property type="match status" value="1"/>
</dbReference>
<dbReference type="InterPro" id="IPR036890">
    <property type="entry name" value="HATPase_C_sf"/>
</dbReference>
<dbReference type="Gene3D" id="1.10.287.130">
    <property type="match status" value="1"/>
</dbReference>
<dbReference type="OrthoDB" id="5519028at2"/>
<evidence type="ECO:0000313" key="18">
    <source>
        <dbReference type="EMBL" id="RFO96979.1"/>
    </source>
</evidence>
<keyword evidence="8" id="KW-0547">Nucleotide-binding</keyword>
<evidence type="ECO:0000256" key="1">
    <source>
        <dbReference type="ARBA" id="ARBA00000085"/>
    </source>
</evidence>
<evidence type="ECO:0000259" key="16">
    <source>
        <dbReference type="PROSITE" id="PS50110"/>
    </source>
</evidence>
<feature type="modified residue" description="4-aspartylphosphate" evidence="13">
    <location>
        <position position="561"/>
    </location>
</feature>
<proteinExistence type="predicted"/>
<keyword evidence="6" id="KW-0808">Transferase</keyword>
<dbReference type="PANTHER" id="PTHR45339:SF1">
    <property type="entry name" value="HYBRID SIGNAL TRANSDUCTION HISTIDINE KINASE J"/>
    <property type="match status" value="1"/>
</dbReference>
<dbReference type="Pfam" id="PF00072">
    <property type="entry name" value="Response_reg"/>
    <property type="match status" value="1"/>
</dbReference>
<evidence type="ECO:0000256" key="8">
    <source>
        <dbReference type="ARBA" id="ARBA00022741"/>
    </source>
</evidence>
<sequence length="638" mass="69240">MKLVSFSLPMRSVRARFLLAAVVVEAVMLTLLVSNSLRLMNSYLVEQVEQHARQITPVLTAATIAPMAQRDYATVQSVLDESLSQKGVSYLVVVDTQNNRVASSGWPKDQPLPKPDSGIDLSLAAGIPVHHVQTPILMFGQRLGTMYMGLDLSHILAARKALLTQGALIAAGELAMSALLLMVLGLWLTRHLVDLTRASREVTAGNLSPAPVNEGDDELGQLGAAFNAMSRTIKQRVQDLVQAKEQAEQSNHAKSDFLATMSHEIRTPMNGIMGMTDLVLDTRLDAEQRELLMAVKTSANALLGIINEILDFSKIEAGKVELEAIEFDLEQLLRHCLAPLRARAEGKGLKIESMASGTLDTHLVGDPNRLRQVLNNLIGNAIKFTSRGGITVGWECRAETPHSFRFWISDTGIGIPEDKQGSVFEAFTQADNSTTRNYGGTGLGLTISSTLVHLMGGKIQLVSAVGKGSTFEFTLPFKPGRPLNTLVLEAPAQASALAPHGTDASTQAHGLHVLLVEDHPINQKLALSLIERAGHRVTLAHNGEEGLHLAMQHPFDLVLMDMQMPVMDGLEATRAIRSHEAAHKLARLQIVAMTANAMPSDRQACDDAGMDGFLSKPFKAEDLRDLLRQTQERLAVAQ</sequence>
<evidence type="ECO:0000256" key="5">
    <source>
        <dbReference type="ARBA" id="ARBA00022553"/>
    </source>
</evidence>
<dbReference type="Pfam" id="PF00512">
    <property type="entry name" value="HisKA"/>
    <property type="match status" value="1"/>
</dbReference>
<evidence type="ECO:0000256" key="2">
    <source>
        <dbReference type="ARBA" id="ARBA00004651"/>
    </source>
</evidence>
<evidence type="ECO:0000256" key="13">
    <source>
        <dbReference type="PROSITE-ProRule" id="PRU00169"/>
    </source>
</evidence>
<evidence type="ECO:0000256" key="12">
    <source>
        <dbReference type="ARBA" id="ARBA00023012"/>
    </source>
</evidence>
<feature type="domain" description="HAMP" evidence="17">
    <location>
        <begin position="186"/>
        <end position="238"/>
    </location>
</feature>
<organism evidence="18 19">
    <name type="scientific">Rhodoferax lacus</name>
    <dbReference type="NCBI Taxonomy" id="2184758"/>
    <lineage>
        <taxon>Bacteria</taxon>
        <taxon>Pseudomonadati</taxon>
        <taxon>Pseudomonadota</taxon>
        <taxon>Betaproteobacteria</taxon>
        <taxon>Burkholderiales</taxon>
        <taxon>Comamonadaceae</taxon>
        <taxon>Rhodoferax</taxon>
    </lineage>
</organism>
<dbReference type="InterPro" id="IPR003660">
    <property type="entry name" value="HAMP_dom"/>
</dbReference>
<feature type="domain" description="Response regulatory" evidence="16">
    <location>
        <begin position="512"/>
        <end position="631"/>
    </location>
</feature>
<keyword evidence="10" id="KW-0067">ATP-binding</keyword>
<evidence type="ECO:0000256" key="9">
    <source>
        <dbReference type="ARBA" id="ARBA00022777"/>
    </source>
</evidence>
<evidence type="ECO:0000256" key="11">
    <source>
        <dbReference type="ARBA" id="ARBA00022989"/>
    </source>
</evidence>
<evidence type="ECO:0000256" key="14">
    <source>
        <dbReference type="SAM" id="Phobius"/>
    </source>
</evidence>
<evidence type="ECO:0000256" key="3">
    <source>
        <dbReference type="ARBA" id="ARBA00012438"/>
    </source>
</evidence>
<protein>
    <recommendedName>
        <fullName evidence="3">histidine kinase</fullName>
        <ecNumber evidence="3">2.7.13.3</ecNumber>
    </recommendedName>
</protein>
<dbReference type="SUPFAM" id="SSF52172">
    <property type="entry name" value="CheY-like"/>
    <property type="match status" value="1"/>
</dbReference>
<gene>
    <name evidence="18" type="ORF">DIC66_10840</name>
</gene>
<dbReference type="SUPFAM" id="SSF103190">
    <property type="entry name" value="Sensory domain-like"/>
    <property type="match status" value="1"/>
</dbReference>